<dbReference type="InterPro" id="IPR008964">
    <property type="entry name" value="Invasin/intimin_cell_adhesion"/>
</dbReference>
<dbReference type="InterPro" id="IPR011050">
    <property type="entry name" value="Pectin_lyase_fold/virulence"/>
</dbReference>
<protein>
    <submittedName>
        <fullName evidence="3">Bacterial Ig-like domain (Group 1)</fullName>
    </submittedName>
</protein>
<dbReference type="InterPro" id="IPR003344">
    <property type="entry name" value="Big_1_dom"/>
</dbReference>
<keyword evidence="4" id="KW-1185">Reference proteome</keyword>
<comment type="caution">
    <text evidence="3">The sequence shown here is derived from an EMBL/GenBank/DDBJ whole genome shotgun (WGS) entry which is preliminary data.</text>
</comment>
<dbReference type="Gene3D" id="2.160.20.10">
    <property type="entry name" value="Single-stranded right-handed beta-helix, Pectin lyase-like"/>
    <property type="match status" value="2"/>
</dbReference>
<dbReference type="InterPro" id="IPR006626">
    <property type="entry name" value="PbH1"/>
</dbReference>
<sequence>MVGENVKFDKTLIALSFLFIAMLSVSSVVAGDNDIDANLTSDAYDSNLQINNNLNNLETVNENTSVLSSPQTIIVEEIEDDHNEMSQPTIQKAIDNANAGDTIIIEGKSYVHCHFIINKKLTIISNVGTTMEVCPSNTQGSGYKGIFYVSPGASGTVIEGFTLNNNVYSENDYGILVKGNDVEIRNCTISHIGYSDAIRIENAKNCLVENVTALNANNAINIRNSQNIDVKSSNIKNSKNGINVVDSSSTTISYNSISNNNIAGISFSGNGRYLTINYNNITENTNGVKLTSSDNIYILSNYIAFNTNNGVYVDYNITKIEIKGNFFNQNQLWEVFNDFHVKNINDVSIKDANNLEIINNNYMINYGGYGSGDRDRPVWTQVYEYKPSIGDYNYDAANDVYVYVGEGNGEYYGHQGIMYLGYVFEINEFVSCPNIYYSPKNVWSKSGNYELQLSEITQVKKGIYSISIVDANGNVATDISSVPVTFYLNKAGKSATPQEGDVYKTVMMKNGTATVRFYMDEFNASGNVITAVFPTPGTNIDDKVSKTFAVGDANIPGIPSNTSISVSNLNTYPNSNQIIVATLFDQNSNPVVGETLTFKINSKTYNVVSDANGKAQIKISESKEGTYTLSVSFAGDGGIDYYGSYAQAKVTVKKQATKIISSNLNMIPKMAEYYSVTLKDASGNVLANQKVTFKVNGKTYTKTTNSKGIAKVKLKFNKNKKKYKISITYKGNNKYKAVSKTNKIIVKYSSKKAKLTTPTVTIPPKTAKYYTVSMKDVNGKAISKQKVTVKINGKKYTKKTNSKGQIKIKVKFAKLKTYNVKATYKGSKIYKKASSSGKIKVAKTATKITAPTLSMLPKESKTYTVTLNAGGKALSKQKLTININGKTYTKTTDGKGQASVGVNFADEKTYTVNVNYNGTGIYKASKATGKITVSKMATQIVSYDRTFSKDTQKEYQVTLKDNSGNSLAGLTVSFNLNGQNYDETTDSNGVAKLTINDLNVETYDIIVKFAGNDKYKSVFKTNKITISDKLNTVFVDGNLPNSEIQSILDNAASGSNIEFLGNEYSDISLTLNKDLNIYSSNLTSLNAKSGSPVFIISSDNVNVSSFSINGNSGDAIVIDGADSVNIVDNIISNRLDEGKLADYNAGNINLPGYGISITNASNIKLSKNDIKSFESAIFAQESSHIVIDNNTLRENNYGVKYGWGVANTEITNNDIFNQIGLYIMTVPEGPTGYGIFLNNSAVNVTINHNHIYANHLGISLDANYSTGIVITQNTITDNVLEGIRFNAGYDLAQNAVLPHVTDNAIYRNARGPSMMILGEMSANPFGIYGGGLLDPSQKLQLEPNWYGTNNLVTWDNDTGVVGYGTMCPRINTTNIEFNVTYNSPGNYSIRFYKNGEFDANLPEFDMFATLNRGTDKQAEVVFDVIEGMGTFTFDSSNFNSTKNTIEISIGSLIDSTSRVFKVTYLYEVPEGEIPA</sequence>
<feature type="domain" description="Big-1" evidence="2">
    <location>
        <begin position="560"/>
        <end position="643"/>
    </location>
</feature>
<dbReference type="SMART" id="SM00634">
    <property type="entry name" value="BID_1"/>
    <property type="match status" value="4"/>
</dbReference>
<comment type="similarity">
    <text evidence="1">Belongs to the intimin/invasin family.</text>
</comment>
<dbReference type="InterPro" id="IPR039448">
    <property type="entry name" value="Beta_helix"/>
</dbReference>
<accession>A0A315XT37</accession>
<dbReference type="Pfam" id="PF13229">
    <property type="entry name" value="Beta_helix"/>
    <property type="match status" value="1"/>
</dbReference>
<gene>
    <name evidence="3" type="ORF">MBBTH_01130</name>
</gene>
<dbReference type="EMBL" id="MZGS01000007">
    <property type="protein sequence ID" value="PWB88289.1"/>
    <property type="molecule type" value="Genomic_DNA"/>
</dbReference>
<dbReference type="Pfam" id="PF05048">
    <property type="entry name" value="NosD"/>
    <property type="match status" value="1"/>
</dbReference>
<reference evidence="3 4" key="1">
    <citation type="submission" date="2017-03" db="EMBL/GenBank/DDBJ databases">
        <title>Genome sequence of Methanobrevibacter thaueri.</title>
        <authorList>
            <person name="Poehlein A."/>
            <person name="Seedorf H."/>
            <person name="Daniel R."/>
        </authorList>
    </citation>
    <scope>NUCLEOTIDE SEQUENCE [LARGE SCALE GENOMIC DNA]</scope>
    <source>
        <strain evidence="3 4">DSM 11995</strain>
    </source>
</reference>
<organism evidence="3 4">
    <name type="scientific">Methanobrevibacter thaueri</name>
    <dbReference type="NCBI Taxonomy" id="190975"/>
    <lineage>
        <taxon>Archaea</taxon>
        <taxon>Methanobacteriati</taxon>
        <taxon>Methanobacteriota</taxon>
        <taxon>Methanomada group</taxon>
        <taxon>Methanobacteria</taxon>
        <taxon>Methanobacteriales</taxon>
        <taxon>Methanobacteriaceae</taxon>
        <taxon>Methanobrevibacter</taxon>
    </lineage>
</organism>
<evidence type="ECO:0000313" key="4">
    <source>
        <dbReference type="Proteomes" id="UP000251717"/>
    </source>
</evidence>
<evidence type="ECO:0000256" key="1">
    <source>
        <dbReference type="ARBA" id="ARBA00010116"/>
    </source>
</evidence>
<name>A0A315XT37_9EURY</name>
<dbReference type="InterPro" id="IPR012334">
    <property type="entry name" value="Pectin_lyas_fold"/>
</dbReference>
<feature type="domain" description="Big-1" evidence="2">
    <location>
        <begin position="648"/>
        <end position="739"/>
    </location>
</feature>
<dbReference type="InterPro" id="IPR007742">
    <property type="entry name" value="NosD_dom"/>
</dbReference>
<dbReference type="SMART" id="SM00710">
    <property type="entry name" value="PbH1"/>
    <property type="match status" value="14"/>
</dbReference>
<dbReference type="Proteomes" id="UP000251717">
    <property type="component" value="Unassembled WGS sequence"/>
</dbReference>
<dbReference type="Gene3D" id="2.60.40.10">
    <property type="entry name" value="Immunoglobulins"/>
    <property type="match status" value="4"/>
</dbReference>
<evidence type="ECO:0000259" key="2">
    <source>
        <dbReference type="SMART" id="SM00634"/>
    </source>
</evidence>
<dbReference type="SUPFAM" id="SSF51126">
    <property type="entry name" value="Pectin lyase-like"/>
    <property type="match status" value="2"/>
</dbReference>
<dbReference type="InterPro" id="IPR013783">
    <property type="entry name" value="Ig-like_fold"/>
</dbReference>
<feature type="domain" description="Big-1" evidence="2">
    <location>
        <begin position="929"/>
        <end position="1019"/>
    </location>
</feature>
<evidence type="ECO:0000313" key="3">
    <source>
        <dbReference type="EMBL" id="PWB88289.1"/>
    </source>
</evidence>
<feature type="domain" description="Big-1" evidence="2">
    <location>
        <begin position="751"/>
        <end position="834"/>
    </location>
</feature>
<dbReference type="SUPFAM" id="SSF49373">
    <property type="entry name" value="Invasin/intimin cell-adhesion fragments"/>
    <property type="match status" value="3"/>
</dbReference>
<proteinExistence type="inferred from homology"/>